<comment type="similarity">
    <text evidence="3 10 13">Belongs to the IPP transferase family.</text>
</comment>
<dbReference type="Gene3D" id="3.40.50.300">
    <property type="entry name" value="P-loop containing nucleotide triphosphate hydrolases"/>
    <property type="match status" value="1"/>
</dbReference>
<comment type="function">
    <text evidence="2 10 12">Catalyzes the transfer of a dimethylallyl group onto the adenine at position 37 in tRNAs that read codons beginning with uridine, leading to the formation of N6-(dimethylallyl)adenosine (i(6)A).</text>
</comment>
<keyword evidence="6 10" id="KW-0547">Nucleotide-binding</keyword>
<keyword evidence="4 10" id="KW-0808">Transferase</keyword>
<gene>
    <name evidence="10" type="primary">miaA</name>
</gene>
<proteinExistence type="inferred from homology"/>
<organism evidence="14">
    <name type="scientific">uncultured Parcubacteria bacterium Rifle_16ft_4_minimus_37647</name>
    <dbReference type="NCBI Taxonomy" id="1665140"/>
    <lineage>
        <taxon>Bacteria</taxon>
        <taxon>Candidatus Parcubacteria</taxon>
        <taxon>environmental samples</taxon>
    </lineage>
</organism>
<evidence type="ECO:0000256" key="1">
    <source>
        <dbReference type="ARBA" id="ARBA00001946"/>
    </source>
</evidence>
<feature type="site" description="Interaction with substrate tRNA" evidence="10">
    <location>
        <position position="120"/>
    </location>
</feature>
<dbReference type="Pfam" id="PF01715">
    <property type="entry name" value="IPPT"/>
    <property type="match status" value="1"/>
</dbReference>
<evidence type="ECO:0000256" key="13">
    <source>
        <dbReference type="RuleBase" id="RU003785"/>
    </source>
</evidence>
<dbReference type="InterPro" id="IPR027417">
    <property type="entry name" value="P-loop_NTPase"/>
</dbReference>
<dbReference type="HAMAP" id="MF_00185">
    <property type="entry name" value="IPP_trans"/>
    <property type="match status" value="1"/>
</dbReference>
<dbReference type="AlphaFoldDB" id="A0A0H4TNY9"/>
<feature type="binding site" evidence="10">
    <location>
        <begin position="21"/>
        <end position="26"/>
    </location>
    <ligand>
        <name>substrate</name>
    </ligand>
</feature>
<dbReference type="SUPFAM" id="SSF52540">
    <property type="entry name" value="P-loop containing nucleoside triphosphate hydrolases"/>
    <property type="match status" value="2"/>
</dbReference>
<keyword evidence="8 10" id="KW-0460">Magnesium</keyword>
<evidence type="ECO:0000313" key="14">
    <source>
        <dbReference type="EMBL" id="AKQ02389.1"/>
    </source>
</evidence>
<evidence type="ECO:0000256" key="12">
    <source>
        <dbReference type="RuleBase" id="RU003784"/>
    </source>
</evidence>
<evidence type="ECO:0000256" key="10">
    <source>
        <dbReference type="HAMAP-Rule" id="MF_00185"/>
    </source>
</evidence>
<feature type="region of interest" description="Interaction with substrate tRNA" evidence="10">
    <location>
        <begin position="44"/>
        <end position="47"/>
    </location>
</feature>
<comment type="cofactor">
    <cofactor evidence="1 10">
        <name>Mg(2+)</name>
        <dbReference type="ChEBI" id="CHEBI:18420"/>
    </cofactor>
</comment>
<evidence type="ECO:0000256" key="6">
    <source>
        <dbReference type="ARBA" id="ARBA00022741"/>
    </source>
</evidence>
<evidence type="ECO:0000256" key="9">
    <source>
        <dbReference type="ARBA" id="ARBA00049563"/>
    </source>
</evidence>
<comment type="subunit">
    <text evidence="10">Monomer.</text>
</comment>
<dbReference type="EC" id="2.5.1.75" evidence="10"/>
<evidence type="ECO:0000256" key="8">
    <source>
        <dbReference type="ARBA" id="ARBA00022842"/>
    </source>
</evidence>
<evidence type="ECO:0000256" key="3">
    <source>
        <dbReference type="ARBA" id="ARBA00005842"/>
    </source>
</evidence>
<dbReference type="PANTHER" id="PTHR11088">
    <property type="entry name" value="TRNA DIMETHYLALLYLTRANSFERASE"/>
    <property type="match status" value="1"/>
</dbReference>
<name>A0A0H4TNY9_9BACT</name>
<dbReference type="EMBL" id="KT007000">
    <property type="protein sequence ID" value="AKQ02389.1"/>
    <property type="molecule type" value="Genomic_DNA"/>
</dbReference>
<evidence type="ECO:0000256" key="4">
    <source>
        <dbReference type="ARBA" id="ARBA00022679"/>
    </source>
</evidence>
<evidence type="ECO:0000256" key="7">
    <source>
        <dbReference type="ARBA" id="ARBA00022840"/>
    </source>
</evidence>
<protein>
    <recommendedName>
        <fullName evidence="10">tRNA dimethylallyltransferase</fullName>
        <ecNumber evidence="10">2.5.1.75</ecNumber>
    </recommendedName>
    <alternativeName>
        <fullName evidence="10">Dimethylallyl diphosphate:tRNA dimethylallyltransferase</fullName>
        <shortName evidence="10">DMAPP:tRNA dimethylallyltransferase</shortName>
        <shortName evidence="10">DMATase</shortName>
    </alternativeName>
    <alternativeName>
        <fullName evidence="10">Isopentenyl-diphosphate:tRNA isopentenyltransferase</fullName>
        <shortName evidence="10">IPP transferase</shortName>
        <shortName evidence="10">IPPT</shortName>
        <shortName evidence="10">IPTase</shortName>
    </alternativeName>
</protein>
<dbReference type="NCBIfam" id="TIGR00174">
    <property type="entry name" value="miaA"/>
    <property type="match status" value="1"/>
</dbReference>
<dbReference type="PANTHER" id="PTHR11088:SF60">
    <property type="entry name" value="TRNA DIMETHYLALLYLTRANSFERASE"/>
    <property type="match status" value="1"/>
</dbReference>
<evidence type="ECO:0000256" key="2">
    <source>
        <dbReference type="ARBA" id="ARBA00003213"/>
    </source>
</evidence>
<keyword evidence="7 10" id="KW-0067">ATP-binding</keyword>
<dbReference type="InterPro" id="IPR018022">
    <property type="entry name" value="IPT"/>
</dbReference>
<feature type="binding site" evidence="10">
    <location>
        <begin position="19"/>
        <end position="26"/>
    </location>
    <ligand>
        <name>ATP</name>
        <dbReference type="ChEBI" id="CHEBI:30616"/>
    </ligand>
</feature>
<dbReference type="GO" id="GO:0005524">
    <property type="term" value="F:ATP binding"/>
    <property type="evidence" value="ECO:0007669"/>
    <property type="project" value="UniProtKB-UniRule"/>
</dbReference>
<dbReference type="Gene3D" id="1.10.20.140">
    <property type="match status" value="1"/>
</dbReference>
<accession>A0A0H4TNY9</accession>
<dbReference type="GO" id="GO:0006400">
    <property type="term" value="P:tRNA modification"/>
    <property type="evidence" value="ECO:0007669"/>
    <property type="project" value="TreeGrafter"/>
</dbReference>
<reference evidence="14" key="1">
    <citation type="journal article" date="2015" name="ISME J.">
        <title>Aquifer environment selects for microbial species cohorts in sediment and groundwater.</title>
        <authorList>
            <person name="Hug L.A."/>
            <person name="Thomas B.C."/>
            <person name="Brown C.T."/>
            <person name="Frischkorn K.R."/>
            <person name="Williams K.H."/>
            <person name="Tringe S.G."/>
            <person name="Banfield J.F."/>
        </authorList>
    </citation>
    <scope>NUCLEOTIDE SEQUENCE</scope>
</reference>
<dbReference type="GO" id="GO:0052381">
    <property type="term" value="F:tRNA dimethylallyltransferase activity"/>
    <property type="evidence" value="ECO:0007669"/>
    <property type="project" value="UniProtKB-UniRule"/>
</dbReference>
<evidence type="ECO:0000256" key="11">
    <source>
        <dbReference type="RuleBase" id="RU003783"/>
    </source>
</evidence>
<evidence type="ECO:0000256" key="5">
    <source>
        <dbReference type="ARBA" id="ARBA00022694"/>
    </source>
</evidence>
<feature type="site" description="Interaction with substrate tRNA" evidence="10">
    <location>
        <position position="143"/>
    </location>
</feature>
<comment type="caution">
    <text evidence="10">Lacks conserved residue(s) required for the propagation of feature annotation.</text>
</comment>
<dbReference type="InterPro" id="IPR039657">
    <property type="entry name" value="Dimethylallyltransferase"/>
</dbReference>
<sequence>MITQNKKTATKPKILTVVGPTSSGKSELAVQLALNFKGEVISADSRQVYKGLNISSSKVSGKWERRGRRRFFVYKGVLHHMIDLVSPRKQYTAGQYKKRAKRSIDDIFGRGRLPIIAGGTGFYIDALVHDLELPKVKPNKRLRKELEKLTTDQLVHRLRALDPRRAKEIDIKNRRRLVRAIEVVVMTNSQVKPLEHSHDDDPYDVLIIGIKLHEDELKRRISEVVENRIRDGVVDEVRRTHKRGVSWNRIHNLGLEYRCIADHLNGKLTLDEMEALMKKEYWNYAKRQVTWFKRDPNIIWLDTPEKAFPIVQDFLGREAYPLPGQSET</sequence>
<keyword evidence="5 10" id="KW-0819">tRNA processing</keyword>
<comment type="catalytic activity">
    <reaction evidence="9 10 11">
        <text>adenosine(37) in tRNA + dimethylallyl diphosphate = N(6)-dimethylallyladenosine(37) in tRNA + diphosphate</text>
        <dbReference type="Rhea" id="RHEA:26482"/>
        <dbReference type="Rhea" id="RHEA-COMP:10162"/>
        <dbReference type="Rhea" id="RHEA-COMP:10375"/>
        <dbReference type="ChEBI" id="CHEBI:33019"/>
        <dbReference type="ChEBI" id="CHEBI:57623"/>
        <dbReference type="ChEBI" id="CHEBI:74411"/>
        <dbReference type="ChEBI" id="CHEBI:74415"/>
        <dbReference type="EC" id="2.5.1.75"/>
    </reaction>
</comment>